<name>A0A7D5T403_9EURY</name>
<dbReference type="KEGG" id="hrr:HZS55_08505"/>
<dbReference type="AlphaFoldDB" id="A0A7D5T403"/>
<keyword evidence="1" id="KW-0472">Membrane</keyword>
<keyword evidence="1" id="KW-0812">Transmembrane</keyword>
<proteinExistence type="predicted"/>
<protein>
    <submittedName>
        <fullName evidence="2">Uncharacterized protein</fullName>
    </submittedName>
</protein>
<organism evidence="2 3">
    <name type="scientific">Halosimplex rubrum</name>
    <dbReference type="NCBI Taxonomy" id="869889"/>
    <lineage>
        <taxon>Archaea</taxon>
        <taxon>Methanobacteriati</taxon>
        <taxon>Methanobacteriota</taxon>
        <taxon>Stenosarchaea group</taxon>
        <taxon>Halobacteria</taxon>
        <taxon>Halobacteriales</taxon>
        <taxon>Haloarculaceae</taxon>
        <taxon>Halosimplex</taxon>
    </lineage>
</organism>
<dbReference type="RefSeq" id="WP_179911259.1">
    <property type="nucleotide sequence ID" value="NZ_CP058910.1"/>
</dbReference>
<sequence length="125" mass="11974">MDVDDALVRRATLAGWALLALAWFAVAVTDSTGGLAFAPADLAVGLALVLGGVGAVAVAATGAQARLLAGGLLVAGGTALVLSAVGVGWSPVETGTLSLVADLAILAALLLVLSNRAGDADDAAA</sequence>
<feature type="transmembrane region" description="Helical" evidence="1">
    <location>
        <begin position="95"/>
        <end position="113"/>
    </location>
</feature>
<dbReference type="Proteomes" id="UP000509667">
    <property type="component" value="Chromosome"/>
</dbReference>
<evidence type="ECO:0000313" key="2">
    <source>
        <dbReference type="EMBL" id="QLH77330.1"/>
    </source>
</evidence>
<evidence type="ECO:0000313" key="3">
    <source>
        <dbReference type="Proteomes" id="UP000509667"/>
    </source>
</evidence>
<gene>
    <name evidence="2" type="ORF">HZS55_08505</name>
</gene>
<keyword evidence="1" id="KW-1133">Transmembrane helix</keyword>
<accession>A0A7D5T403</accession>
<feature type="transmembrane region" description="Helical" evidence="1">
    <location>
        <begin position="67"/>
        <end position="89"/>
    </location>
</feature>
<evidence type="ECO:0000256" key="1">
    <source>
        <dbReference type="SAM" id="Phobius"/>
    </source>
</evidence>
<dbReference type="GeneID" id="56077898"/>
<feature type="transmembrane region" description="Helical" evidence="1">
    <location>
        <begin position="37"/>
        <end position="60"/>
    </location>
</feature>
<reference evidence="2 3" key="1">
    <citation type="submission" date="2020-07" db="EMBL/GenBank/DDBJ databases">
        <title>Halosimplex pelagicum sp. nov. and Halosimplex rubrum sp. nov., isolated from salted brown alga Laminaria, and emended description of the genus Halosimplex.</title>
        <authorList>
            <person name="Cui H."/>
        </authorList>
    </citation>
    <scope>NUCLEOTIDE SEQUENCE [LARGE SCALE GENOMIC DNA]</scope>
    <source>
        <strain evidence="2 3">R27</strain>
    </source>
</reference>
<dbReference type="EMBL" id="CP058910">
    <property type="protein sequence ID" value="QLH77330.1"/>
    <property type="molecule type" value="Genomic_DNA"/>
</dbReference>
<keyword evidence="3" id="KW-1185">Reference proteome</keyword>